<evidence type="ECO:0000256" key="5">
    <source>
        <dbReference type="ARBA" id="ARBA00022692"/>
    </source>
</evidence>
<keyword evidence="15" id="KW-1185">Reference proteome</keyword>
<proteinExistence type="inferred from homology"/>
<keyword evidence="6 12" id="KW-1133">Transmembrane helix</keyword>
<dbReference type="PANTHER" id="PTHR12879">
    <property type="entry name" value="SPHINGOLIPID DELTA 4 DESATURASE/C-4 HYDROXYLASE PROTEIN DES2"/>
    <property type="match status" value="1"/>
</dbReference>
<evidence type="ECO:0000256" key="2">
    <source>
        <dbReference type="ARBA" id="ARBA00006146"/>
    </source>
</evidence>
<evidence type="ECO:0000256" key="11">
    <source>
        <dbReference type="SAM" id="MobiDB-lite"/>
    </source>
</evidence>
<evidence type="ECO:0000256" key="9">
    <source>
        <dbReference type="ARBA" id="ARBA00023136"/>
    </source>
</evidence>
<evidence type="ECO:0000256" key="4">
    <source>
        <dbReference type="ARBA" id="ARBA00022516"/>
    </source>
</evidence>
<dbReference type="Pfam" id="PF08557">
    <property type="entry name" value="Lipid_DES"/>
    <property type="match status" value="1"/>
</dbReference>
<dbReference type="PIRSF" id="PIRSF017228">
    <property type="entry name" value="Sphnglp_dlt4_des"/>
    <property type="match status" value="1"/>
</dbReference>
<feature type="domain" description="Sphingolipid delta4-desaturase N-terminal" evidence="13">
    <location>
        <begin position="36"/>
        <end position="74"/>
    </location>
</feature>
<feature type="transmembrane region" description="Helical" evidence="12">
    <location>
        <begin position="183"/>
        <end position="203"/>
    </location>
</feature>
<dbReference type="EMBL" id="CAWYQH010000001">
    <property type="protein sequence ID" value="CAK8672569.1"/>
    <property type="molecule type" value="Genomic_DNA"/>
</dbReference>
<evidence type="ECO:0000256" key="6">
    <source>
        <dbReference type="ARBA" id="ARBA00022989"/>
    </source>
</evidence>
<evidence type="ECO:0000256" key="3">
    <source>
        <dbReference type="ARBA" id="ARBA00012021"/>
    </source>
</evidence>
<dbReference type="Pfam" id="PF00487">
    <property type="entry name" value="FA_desaturase"/>
    <property type="match status" value="1"/>
</dbReference>
<organism evidence="14 15">
    <name type="scientific">Clavelina lepadiformis</name>
    <name type="common">Light-bulb sea squirt</name>
    <name type="synonym">Ascidia lepadiformis</name>
    <dbReference type="NCBI Taxonomy" id="159417"/>
    <lineage>
        <taxon>Eukaryota</taxon>
        <taxon>Metazoa</taxon>
        <taxon>Chordata</taxon>
        <taxon>Tunicata</taxon>
        <taxon>Ascidiacea</taxon>
        <taxon>Aplousobranchia</taxon>
        <taxon>Clavelinidae</taxon>
        <taxon>Clavelina</taxon>
    </lineage>
</organism>
<feature type="transmembrane region" description="Helical" evidence="12">
    <location>
        <begin position="99"/>
        <end position="118"/>
    </location>
</feature>
<evidence type="ECO:0000313" key="15">
    <source>
        <dbReference type="Proteomes" id="UP001642483"/>
    </source>
</evidence>
<feature type="transmembrane region" description="Helical" evidence="12">
    <location>
        <begin position="138"/>
        <end position="155"/>
    </location>
</feature>
<keyword evidence="4" id="KW-0444">Lipid biosynthesis</keyword>
<reference evidence="14 15" key="1">
    <citation type="submission" date="2024-02" db="EMBL/GenBank/DDBJ databases">
        <authorList>
            <person name="Daric V."/>
            <person name="Darras S."/>
        </authorList>
    </citation>
    <scope>NUCLEOTIDE SEQUENCE [LARGE SCALE GENOMIC DNA]</scope>
</reference>
<evidence type="ECO:0000256" key="7">
    <source>
        <dbReference type="ARBA" id="ARBA00023002"/>
    </source>
</evidence>
<protein>
    <recommendedName>
        <fullName evidence="3">sphingolipid 4-desaturase</fullName>
        <ecNumber evidence="3">1.14.19.17</ecNumber>
    </recommendedName>
</protein>
<dbReference type="Proteomes" id="UP001642483">
    <property type="component" value="Unassembled WGS sequence"/>
</dbReference>
<keyword evidence="7 10" id="KW-0560">Oxidoreductase</keyword>
<gene>
    <name evidence="14" type="ORF">CVLEPA_LOCUS2279</name>
</gene>
<accession>A0ABP0EYL2</accession>
<sequence length="398" mass="45924">MMFFVGNQWKLITLIHCDETLLGLRQTPLFKMGSKVSREDFEWVYTDQPHGDRRKAMLKKYPQIKKLFTSDPHFPYIVLAMVATQIIACYFVKDMSWPWIILLAYVFGGTINHSLTLAIHDISHNTAYGYNHSKWNRYFGMLANLPLGVPMSISFKKYHVDHHRYLGGDKLDTDLPTKFEGMFFRNSFLKIIWLFLNPLFYVLRPLAVNPKPMTVLEFHNAIIQILFDGWIFYMWGPKPIVYLLAGTLLSLGLHPVSGHFISEHYMYTKGFETYSYYGILNLITFNVGYHVEHHDFPAIPSAKLPLMRKIAPDFYDDLPSYTSWCKVLWNFVFDPAIGPYARVRREINLNGVVKEHKEKDDGIKKTTQLTSGNGHVGNGHANGDVVGSQTQNYLSNGH</sequence>
<keyword evidence="8 10" id="KW-0443">Lipid metabolism</keyword>
<comment type="similarity">
    <text evidence="2 10">Belongs to the fatty acid desaturase type 1 family. DEGS subfamily.</text>
</comment>
<dbReference type="InterPro" id="IPR005804">
    <property type="entry name" value="FA_desaturase_dom"/>
</dbReference>
<comment type="caution">
    <text evidence="14">The sequence shown here is derived from an EMBL/GenBank/DDBJ whole genome shotgun (WGS) entry which is preliminary data.</text>
</comment>
<evidence type="ECO:0000256" key="8">
    <source>
        <dbReference type="ARBA" id="ARBA00023098"/>
    </source>
</evidence>
<evidence type="ECO:0000313" key="14">
    <source>
        <dbReference type="EMBL" id="CAK8672569.1"/>
    </source>
</evidence>
<dbReference type="PANTHER" id="PTHR12879:SF8">
    <property type="entry name" value="SPHINGOLIPID DELTA(4)-DESATURASE DES1"/>
    <property type="match status" value="1"/>
</dbReference>
<name>A0ABP0EYL2_CLALP</name>
<keyword evidence="5 12" id="KW-0812">Transmembrane</keyword>
<feature type="compositionally biased region" description="Polar residues" evidence="11">
    <location>
        <begin position="388"/>
        <end position="398"/>
    </location>
</feature>
<feature type="transmembrane region" description="Helical" evidence="12">
    <location>
        <begin position="241"/>
        <end position="261"/>
    </location>
</feature>
<evidence type="ECO:0000259" key="13">
    <source>
        <dbReference type="SMART" id="SM01269"/>
    </source>
</evidence>
<evidence type="ECO:0000256" key="1">
    <source>
        <dbReference type="ARBA" id="ARBA00004141"/>
    </source>
</evidence>
<keyword evidence="9 10" id="KW-0472">Membrane</keyword>
<dbReference type="EC" id="1.14.19.17" evidence="3"/>
<feature type="compositionally biased region" description="Low complexity" evidence="11">
    <location>
        <begin position="378"/>
        <end position="387"/>
    </location>
</feature>
<evidence type="ECO:0000256" key="12">
    <source>
        <dbReference type="SAM" id="Phobius"/>
    </source>
</evidence>
<feature type="region of interest" description="Disordered" evidence="11">
    <location>
        <begin position="358"/>
        <end position="398"/>
    </location>
</feature>
<comment type="subcellular location">
    <subcellularLocation>
        <location evidence="1">Membrane</location>
        <topology evidence="1">Multi-pass membrane protein</topology>
    </subcellularLocation>
</comment>
<dbReference type="InterPro" id="IPR011388">
    <property type="entry name" value="DES1/DES2"/>
</dbReference>
<dbReference type="SMART" id="SM01269">
    <property type="entry name" value="Lipid_DES"/>
    <property type="match status" value="1"/>
</dbReference>
<dbReference type="InterPro" id="IPR013866">
    <property type="entry name" value="Sphingolipid_d4-desaturase_N"/>
</dbReference>
<evidence type="ECO:0000256" key="10">
    <source>
        <dbReference type="PIRNR" id="PIRNR017228"/>
    </source>
</evidence>
<dbReference type="CDD" id="cd03508">
    <property type="entry name" value="Delta4-sphingolipid-FADS-like"/>
    <property type="match status" value="1"/>
</dbReference>
<feature type="transmembrane region" description="Helical" evidence="12">
    <location>
        <begin position="74"/>
        <end position="93"/>
    </location>
</feature>